<dbReference type="Proteomes" id="UP000321534">
    <property type="component" value="Unassembled WGS sequence"/>
</dbReference>
<dbReference type="EMBL" id="BJYX01000039">
    <property type="protein sequence ID" value="GEO32177.1"/>
    <property type="molecule type" value="Genomic_DNA"/>
</dbReference>
<comment type="caution">
    <text evidence="1">The sequence shown here is derived from an EMBL/GenBank/DDBJ whole genome shotgun (WGS) entry which is preliminary data.</text>
</comment>
<dbReference type="RefSeq" id="WP_147068537.1">
    <property type="nucleotide sequence ID" value="NZ_BAAARO010000037.1"/>
</dbReference>
<dbReference type="SUPFAM" id="SSF48371">
    <property type="entry name" value="ARM repeat"/>
    <property type="match status" value="1"/>
</dbReference>
<evidence type="ECO:0000313" key="2">
    <source>
        <dbReference type="Proteomes" id="UP000321534"/>
    </source>
</evidence>
<dbReference type="OrthoDB" id="3765661at2"/>
<dbReference type="AlphaFoldDB" id="A0A512D729"/>
<organism evidence="1 2">
    <name type="scientific">Terrabacter aerolatus</name>
    <dbReference type="NCBI Taxonomy" id="422442"/>
    <lineage>
        <taxon>Bacteria</taxon>
        <taxon>Bacillati</taxon>
        <taxon>Actinomycetota</taxon>
        <taxon>Actinomycetes</taxon>
        <taxon>Micrococcales</taxon>
        <taxon>Intrasporangiaceae</taxon>
        <taxon>Terrabacter</taxon>
    </lineage>
</organism>
<accession>A0A512D729</accession>
<reference evidence="1 2" key="1">
    <citation type="submission" date="2019-07" db="EMBL/GenBank/DDBJ databases">
        <title>Whole genome shotgun sequence of Terrabacter aerolatus NBRC 106305.</title>
        <authorList>
            <person name="Hosoyama A."/>
            <person name="Uohara A."/>
            <person name="Ohji S."/>
            <person name="Ichikawa N."/>
        </authorList>
    </citation>
    <scope>NUCLEOTIDE SEQUENCE [LARGE SCALE GENOMIC DNA]</scope>
    <source>
        <strain evidence="1 2">NBRC 106305</strain>
    </source>
</reference>
<name>A0A512D729_9MICO</name>
<gene>
    <name evidence="1" type="ORF">TAE01_39870</name>
</gene>
<protein>
    <submittedName>
        <fullName evidence="1">Uncharacterized protein</fullName>
    </submittedName>
</protein>
<evidence type="ECO:0000313" key="1">
    <source>
        <dbReference type="EMBL" id="GEO32177.1"/>
    </source>
</evidence>
<proteinExistence type="predicted"/>
<dbReference type="InterPro" id="IPR016024">
    <property type="entry name" value="ARM-type_fold"/>
</dbReference>
<sequence>MDVELAAWALRNARTHAPDPTHRPQARVASAFDGTPAVHRAQVGRWESGRVAITYPLVRRYEVLLGYPEGAIQCLIDCLHRAAAPIRATATVPELGPVDVAATIGLIELALSEERMTGLDWYRLSGNLGRTPTAMLRTRDWKALLERCALEMAVSLDLEYALRDEALGRLAGHPQSGPVIAAMAAKLLRSPHAQVYSDTVELTMYCGHPDVVAVLLEQVRHPLNDDALRAALGALTSILRGGRASPEIVRETVRYALGFVRDVQRPPRIRRQSANLLRALNLPGKQRLAAGLSAHDLRDAATILLEGRSLDRSRLRTMTDRVRAALASDTHTHSQTHLDPVLERVVRTALEDTDDIARTAAVRVLMLAPQRSTVATALARDLDEHRARDDWDAVLEYLEVLVSLARAEDLDVVVDLLTDAQTRPDLALLSGIVVGNATDPDRARLSRRHDRIHQRAVHLIEDPVTALSGHDTHEQARQILKGLVYPLGIAGRFELIADLRRRLPALHAAPREQSRAGAAQVESPADVAPLATGVCDWWLSLPGHVRPGPMFATAQID</sequence>
<keyword evidence="2" id="KW-1185">Reference proteome</keyword>